<dbReference type="Proteomes" id="UP001218638">
    <property type="component" value="Chromosome"/>
</dbReference>
<keyword evidence="3" id="KW-1185">Reference proteome</keyword>
<dbReference type="KEGG" id="slom:PXH66_02850"/>
<evidence type="ECO:0000256" key="1">
    <source>
        <dbReference type="SAM" id="MobiDB-lite"/>
    </source>
</evidence>
<feature type="compositionally biased region" description="Polar residues" evidence="1">
    <location>
        <begin position="1"/>
        <end position="13"/>
    </location>
</feature>
<protein>
    <submittedName>
        <fullName evidence="2">Uncharacterized protein</fullName>
    </submittedName>
</protein>
<accession>A0AAF0CPQ7</accession>
<feature type="region of interest" description="Disordered" evidence="1">
    <location>
        <begin position="1"/>
        <end position="22"/>
    </location>
</feature>
<evidence type="ECO:0000313" key="3">
    <source>
        <dbReference type="Proteomes" id="UP001218638"/>
    </source>
</evidence>
<gene>
    <name evidence="2" type="ORF">PXH66_02850</name>
</gene>
<organism evidence="2 3">
    <name type="scientific">Synoicihabitans lomoniglobus</name>
    <dbReference type="NCBI Taxonomy" id="2909285"/>
    <lineage>
        <taxon>Bacteria</taxon>
        <taxon>Pseudomonadati</taxon>
        <taxon>Verrucomicrobiota</taxon>
        <taxon>Opitutia</taxon>
        <taxon>Opitutales</taxon>
        <taxon>Opitutaceae</taxon>
        <taxon>Synoicihabitans</taxon>
    </lineage>
</organism>
<dbReference type="EMBL" id="CP119075">
    <property type="protein sequence ID" value="WED65784.1"/>
    <property type="molecule type" value="Genomic_DNA"/>
</dbReference>
<name>A0AAF0CPQ7_9BACT</name>
<evidence type="ECO:0000313" key="2">
    <source>
        <dbReference type="EMBL" id="WED65784.1"/>
    </source>
</evidence>
<dbReference type="AlphaFoldDB" id="A0AAF0CPQ7"/>
<reference evidence="2" key="1">
    <citation type="submission" date="2023-03" db="EMBL/GenBank/DDBJ databases">
        <title>Lomoglobus Profundus gen. nov., sp. nov., a novel member of the phylum Verrucomicrobia, isolated from deep-marine sediment of South China Sea.</title>
        <authorList>
            <person name="Ahmad T."/>
            <person name="Ishaq S.E."/>
            <person name="Wang F."/>
        </authorList>
    </citation>
    <scope>NUCLEOTIDE SEQUENCE</scope>
    <source>
        <strain evidence="2">LMO-M01</strain>
    </source>
</reference>
<dbReference type="RefSeq" id="WP_330930314.1">
    <property type="nucleotide sequence ID" value="NZ_CP119075.1"/>
</dbReference>
<sequence>MNTLTSSPSQPETAPSYPHGAPLFSGEDHLFHSLMEADVIVRQHLLAAMCSGDLALQERLQQRLDAVGEIG</sequence>
<proteinExistence type="predicted"/>